<evidence type="ECO:0000256" key="3">
    <source>
        <dbReference type="ARBA" id="ARBA00022801"/>
    </source>
</evidence>
<dbReference type="GO" id="GO:0000287">
    <property type="term" value="F:magnesium ion binding"/>
    <property type="evidence" value="ECO:0007669"/>
    <property type="project" value="InterPro"/>
</dbReference>
<evidence type="ECO:0000259" key="5">
    <source>
        <dbReference type="Pfam" id="PF00692"/>
    </source>
</evidence>
<dbReference type="Pfam" id="PF00692">
    <property type="entry name" value="dUTPase"/>
    <property type="match status" value="1"/>
</dbReference>
<keyword evidence="4" id="KW-0546">Nucleotide metabolism</keyword>
<keyword evidence="3" id="KW-0378">Hydrolase</keyword>
<evidence type="ECO:0000256" key="2">
    <source>
        <dbReference type="ARBA" id="ARBA00012379"/>
    </source>
</evidence>
<dbReference type="GO" id="GO:0006226">
    <property type="term" value="P:dUMP biosynthetic process"/>
    <property type="evidence" value="ECO:0007669"/>
    <property type="project" value="InterPro"/>
</dbReference>
<dbReference type="InterPro" id="IPR033704">
    <property type="entry name" value="dUTPase_trimeric"/>
</dbReference>
<reference evidence="6" key="1">
    <citation type="journal article" date="2016" name="Genome Announc.">
        <title>Complete genomes of six Chrysodeixis includens nucleopolyhedrovirus isolates.</title>
        <authorList>
            <person name="Craveiro S.R."/>
            <person name="Santos L.A.V.M."/>
            <person name="Togawa R.C."/>
            <person name="Inglis P.W."/>
            <person name="Grynberg P."/>
            <person name="Ribeiro Z.M.A."/>
            <person name="Ribeiro B.M."/>
            <person name="Castro M.E.B."/>
        </authorList>
    </citation>
    <scope>NUCLEOTIDE SEQUENCE</scope>
    <source>
        <strain evidence="6">IB</strain>
    </source>
</reference>
<comment type="similarity">
    <text evidence="1">Belongs to the dUTPase family.</text>
</comment>
<dbReference type="EC" id="3.6.1.23" evidence="2"/>
<evidence type="ECO:0000256" key="1">
    <source>
        <dbReference type="ARBA" id="ARBA00006581"/>
    </source>
</evidence>
<dbReference type="InterPro" id="IPR029054">
    <property type="entry name" value="dUTPase-like"/>
</dbReference>
<dbReference type="GO" id="GO:0004170">
    <property type="term" value="F:dUTP diphosphatase activity"/>
    <property type="evidence" value="ECO:0007669"/>
    <property type="project" value="UniProtKB-EC"/>
</dbReference>
<organism evidence="6">
    <name type="scientific">Chrysodeixis includens nucleopolyhedrovirus</name>
    <dbReference type="NCBI Taxonomy" id="1207438"/>
    <lineage>
        <taxon>Viruses</taxon>
        <taxon>Viruses incertae sedis</taxon>
        <taxon>Naldaviricetes</taxon>
        <taxon>Lefavirales</taxon>
        <taxon>Baculoviridae</taxon>
        <taxon>Alphabaculovirus</taxon>
        <taxon>Alphabaculovirus chrincludentis</taxon>
        <taxon>Alphabaculovirus alterchrincludentis</taxon>
    </lineage>
</organism>
<accession>A0A1C8ZYD2</accession>
<dbReference type="PANTHER" id="PTHR11241">
    <property type="entry name" value="DEOXYURIDINE 5'-TRIPHOSPHATE NUCLEOTIDOHYDROLASE"/>
    <property type="match status" value="1"/>
</dbReference>
<dbReference type="PANTHER" id="PTHR11241:SF0">
    <property type="entry name" value="DEOXYURIDINE 5'-TRIPHOSPHATE NUCLEOTIDOHYDROLASE"/>
    <property type="match status" value="1"/>
</dbReference>
<protein>
    <recommendedName>
        <fullName evidence="2">dUTP diphosphatase</fullName>
        <ecNumber evidence="2">3.6.1.23</ecNumber>
    </recommendedName>
</protein>
<gene>
    <name evidence="6" type="primary">dUTPase</name>
</gene>
<dbReference type="SUPFAM" id="SSF51283">
    <property type="entry name" value="dUTPase-like"/>
    <property type="match status" value="1"/>
</dbReference>
<dbReference type="EMBL" id="KU669290">
    <property type="protein sequence ID" value="AOL56692.1"/>
    <property type="molecule type" value="Genomic_DNA"/>
</dbReference>
<evidence type="ECO:0000256" key="4">
    <source>
        <dbReference type="ARBA" id="ARBA00023080"/>
    </source>
</evidence>
<feature type="domain" description="dUTPase-like" evidence="5">
    <location>
        <begin position="48"/>
        <end position="160"/>
    </location>
</feature>
<dbReference type="SMR" id="A0A1C8ZYD2"/>
<dbReference type="GO" id="GO:0046081">
    <property type="term" value="P:dUTP catabolic process"/>
    <property type="evidence" value="ECO:0007669"/>
    <property type="project" value="InterPro"/>
</dbReference>
<evidence type="ECO:0000313" key="6">
    <source>
        <dbReference type="EMBL" id="AOL56692.1"/>
    </source>
</evidence>
<dbReference type="InterPro" id="IPR036157">
    <property type="entry name" value="dUTPase-like_sf"/>
</dbReference>
<dbReference type="InterPro" id="IPR008181">
    <property type="entry name" value="dUTPase"/>
</dbReference>
<name>A0A1C8ZYD2_9ABAC</name>
<sequence>MALSDATMKVSLKRQKSADYEFDLSASLELGFLQTTHLNIKKLYEHALVPRRNNCKSAGYELFTPHDALLKPQECTRIDLDIAIQFPENCYGRICGFNQLAFDHRIVCEEAVIDNSLNRSVSIFLYNRNNIKYKFFRGDRVAQLIVESYNTPTVQLVKEFK</sequence>
<proteinExistence type="inferred from homology"/>
<dbReference type="CDD" id="cd07557">
    <property type="entry name" value="trimeric_dUTPase"/>
    <property type="match status" value="1"/>
</dbReference>
<dbReference type="Gene3D" id="2.70.40.10">
    <property type="match status" value="1"/>
</dbReference>